<dbReference type="Proteomes" id="UP000248214">
    <property type="component" value="Unassembled WGS sequence"/>
</dbReference>
<name>A0A323TNG9_9BACI</name>
<keyword evidence="1" id="KW-1133">Transmembrane helix</keyword>
<protein>
    <submittedName>
        <fullName evidence="2">Uncharacterized protein</fullName>
    </submittedName>
</protein>
<proteinExistence type="predicted"/>
<keyword evidence="3" id="KW-1185">Reference proteome</keyword>
<keyword evidence="1" id="KW-0812">Transmembrane</keyword>
<accession>A0A323TNG9</accession>
<dbReference type="AlphaFoldDB" id="A0A323TNG9"/>
<organism evidence="2 3">
    <name type="scientific">Salipaludibacillus keqinensis</name>
    <dbReference type="NCBI Taxonomy" id="2045207"/>
    <lineage>
        <taxon>Bacteria</taxon>
        <taxon>Bacillati</taxon>
        <taxon>Bacillota</taxon>
        <taxon>Bacilli</taxon>
        <taxon>Bacillales</taxon>
        <taxon>Bacillaceae</taxon>
    </lineage>
</organism>
<sequence>MKGNAIVLLLPAVVMIGLFFFGYISLTQTEETSNEDLAGALMIQEELKDEYTMQIEWEWGEFPEDGIRGDDFIEITLPAWTGSEGGAETVEVKTILTQGNEVVYESNEAAITNSGGIAVAFPNEVQDDKIVGPRGEVTLHLSEPVLEENEIFIRYFHTWAEHPVSLESGIDIDSALTNAHIQSYWLVDSQD</sequence>
<reference evidence="2 3" key="1">
    <citation type="submission" date="2017-10" db="EMBL/GenBank/DDBJ databases">
        <title>Bacillus sp. nov., a halophilic bacterium isolated from a Keqin Lake.</title>
        <authorList>
            <person name="Wang H."/>
        </authorList>
    </citation>
    <scope>NUCLEOTIDE SEQUENCE [LARGE SCALE GENOMIC DNA]</scope>
    <source>
        <strain evidence="2 3">KQ-12</strain>
    </source>
</reference>
<comment type="caution">
    <text evidence="2">The sequence shown here is derived from an EMBL/GenBank/DDBJ whole genome shotgun (WGS) entry which is preliminary data.</text>
</comment>
<dbReference type="EMBL" id="PDOD01000001">
    <property type="protein sequence ID" value="PYZ94313.1"/>
    <property type="molecule type" value="Genomic_DNA"/>
</dbReference>
<evidence type="ECO:0000256" key="1">
    <source>
        <dbReference type="SAM" id="Phobius"/>
    </source>
</evidence>
<evidence type="ECO:0000313" key="3">
    <source>
        <dbReference type="Proteomes" id="UP000248214"/>
    </source>
</evidence>
<feature type="transmembrane region" description="Helical" evidence="1">
    <location>
        <begin position="7"/>
        <end position="26"/>
    </location>
</feature>
<dbReference type="RefSeq" id="WP_110607948.1">
    <property type="nucleotide sequence ID" value="NZ_PDOD01000001.1"/>
</dbReference>
<dbReference type="OrthoDB" id="2940341at2"/>
<evidence type="ECO:0000313" key="2">
    <source>
        <dbReference type="EMBL" id="PYZ94313.1"/>
    </source>
</evidence>
<keyword evidence="1" id="KW-0472">Membrane</keyword>
<gene>
    <name evidence="2" type="ORF">CR194_01915</name>
</gene>